<reference evidence="4" key="1">
    <citation type="submission" date="2016-10" db="EMBL/GenBank/DDBJ databases">
        <authorList>
            <person name="Varghese N."/>
            <person name="Submissions S."/>
        </authorList>
    </citation>
    <scope>NUCLEOTIDE SEQUENCE [LARGE SCALE GENOMIC DNA]</scope>
    <source>
        <strain evidence="4">DSM 28881</strain>
    </source>
</reference>
<dbReference type="STRING" id="1144750.SAMN05443431_101444"/>
<evidence type="ECO:0000313" key="4">
    <source>
        <dbReference type="Proteomes" id="UP000199559"/>
    </source>
</evidence>
<evidence type="ECO:0000259" key="2">
    <source>
        <dbReference type="Pfam" id="PF22827"/>
    </source>
</evidence>
<keyword evidence="1" id="KW-1133">Transmembrane helix</keyword>
<evidence type="ECO:0000256" key="1">
    <source>
        <dbReference type="SAM" id="Phobius"/>
    </source>
</evidence>
<dbReference type="Proteomes" id="UP000199559">
    <property type="component" value="Unassembled WGS sequence"/>
</dbReference>
<feature type="transmembrane region" description="Helical" evidence="1">
    <location>
        <begin position="12"/>
        <end position="31"/>
    </location>
</feature>
<gene>
    <name evidence="3" type="ORF">SAMN05443431_101444</name>
</gene>
<feature type="transmembrane region" description="Helical" evidence="1">
    <location>
        <begin position="124"/>
        <end position="143"/>
    </location>
</feature>
<protein>
    <recommendedName>
        <fullName evidence="2">Gliding motility protein GldL-like N-terminal domain-containing protein</fullName>
    </recommendedName>
</protein>
<dbReference type="Pfam" id="PF22827">
    <property type="entry name" value="GldL_N"/>
    <property type="match status" value="2"/>
</dbReference>
<name>A0A1I3JLA7_9FLAO</name>
<organism evidence="3 4">
    <name type="scientific">Olleya namhaensis</name>
    <dbReference type="NCBI Taxonomy" id="1144750"/>
    <lineage>
        <taxon>Bacteria</taxon>
        <taxon>Pseudomonadati</taxon>
        <taxon>Bacteroidota</taxon>
        <taxon>Flavobacteriia</taxon>
        <taxon>Flavobacteriales</taxon>
        <taxon>Flavobacteriaceae</taxon>
    </lineage>
</organism>
<dbReference type="EMBL" id="FORM01000001">
    <property type="protein sequence ID" value="SFI60655.1"/>
    <property type="molecule type" value="Genomic_DNA"/>
</dbReference>
<keyword evidence="4" id="KW-1185">Reference proteome</keyword>
<dbReference type="AlphaFoldDB" id="A0A1I3JLA7"/>
<keyword evidence="1" id="KW-0472">Membrane</keyword>
<feature type="domain" description="Gliding motility protein GldL-like N-terminal" evidence="2">
    <location>
        <begin position="135"/>
        <end position="159"/>
    </location>
</feature>
<proteinExistence type="predicted"/>
<feature type="transmembrane region" description="Helical" evidence="1">
    <location>
        <begin position="37"/>
        <end position="57"/>
    </location>
</feature>
<dbReference type="InterPro" id="IPR055087">
    <property type="entry name" value="GldL-like_N"/>
</dbReference>
<feature type="transmembrane region" description="Helical" evidence="1">
    <location>
        <begin position="87"/>
        <end position="104"/>
    </location>
</feature>
<accession>A0A1I3JLA7</accession>
<evidence type="ECO:0000313" key="3">
    <source>
        <dbReference type="EMBL" id="SFI60655.1"/>
    </source>
</evidence>
<keyword evidence="1" id="KW-0812">Transmembrane</keyword>
<feature type="transmembrane region" description="Helical" evidence="1">
    <location>
        <begin position="149"/>
        <end position="172"/>
    </location>
</feature>
<feature type="domain" description="Gliding motility protein GldL-like N-terminal" evidence="2">
    <location>
        <begin position="18"/>
        <end position="41"/>
    </location>
</feature>
<sequence length="174" mass="20109">MDTIEPKKFSLLLRICVSILLIGALFKIMHWPYSNTLMLISILGILILYPLRFIPIVEKSTMDYVKLALVVLWCFNYLITIFHLYQLPVFFNVMLLLLFGWWFINEGTSVLNFGNIKIKGVLKVVYIAFAIFAVACIFLGALFKIQHWPYSNLLFVIGVTSISILVTVDYFVRD</sequence>